<evidence type="ECO:0000256" key="5">
    <source>
        <dbReference type="ARBA" id="ARBA00022833"/>
    </source>
</evidence>
<keyword evidence="9" id="KW-1185">Reference proteome</keyword>
<gene>
    <name evidence="8" type="ORF">CHILSU_LOCUS10468</name>
</gene>
<evidence type="ECO:0000256" key="3">
    <source>
        <dbReference type="ARBA" id="ARBA00022737"/>
    </source>
</evidence>
<dbReference type="Gene3D" id="3.30.160.60">
    <property type="entry name" value="Classic Zinc Finger"/>
    <property type="match status" value="6"/>
</dbReference>
<evidence type="ECO:0000313" key="9">
    <source>
        <dbReference type="Proteomes" id="UP001153292"/>
    </source>
</evidence>
<evidence type="ECO:0000256" key="6">
    <source>
        <dbReference type="ARBA" id="ARBA00023242"/>
    </source>
</evidence>
<keyword evidence="4" id="KW-0863">Zinc-finger</keyword>
<evidence type="ECO:0000256" key="2">
    <source>
        <dbReference type="ARBA" id="ARBA00022723"/>
    </source>
</evidence>
<proteinExistence type="predicted"/>
<keyword evidence="6" id="KW-0539">Nucleus</keyword>
<dbReference type="InterPro" id="IPR036236">
    <property type="entry name" value="Znf_C2H2_sf"/>
</dbReference>
<sequence length="536" mass="62684">MFRRCENTKIMACCICLANNFTDGIMLDTGSPWLQYYIFCIGVTISADDIPRKLCGECQIKLKNFTNFKEMAHRSANLWQSFINNEEKHIVIDVQQKKENEYNLFNDCMDIDETFCEEAECDKEVDIKFLNQTIKTDVFNENEDIKWNISDIKVKEEYTDDNKNDEKFGNGTFSYEYGEDKSNCTDNKKIKRKKTLKPEKIKNSKKEVAPSRDCGLCEKTFTEDEELYHHLIVHGTNNDLCCKLCDFNGGDFADMVSHRFTHASKEFKVQFRCHLCDKRFAVQKRLQFHYRSLHLNKKGGKCTLCSKQFINYKKWANHERLHITEGFICDICGKRFLFRHQIIDHLKYHNEENSFICDVCGRGFKRNNNLKQHIQTRHDSSNVKCTHCNKMFKNTMSLKVHLRELTCEKPYKCDVCLKCFRAPSLLKSHMVWHQDIRSFACGECGLTYKSKQGLKTHMLKHTGHLPHKCVQCTRCFATSSQLKTHTSLHTGVRRHKCPQCPRSFHGRKDVLAHIDKCRNVKFNSKSKNTDIIPSIG</sequence>
<reference evidence="8" key="1">
    <citation type="submission" date="2021-12" db="EMBL/GenBank/DDBJ databases">
        <authorList>
            <person name="King R."/>
        </authorList>
    </citation>
    <scope>NUCLEOTIDE SEQUENCE</scope>
</reference>
<dbReference type="PANTHER" id="PTHR23226:SF416">
    <property type="entry name" value="FI01424P"/>
    <property type="match status" value="1"/>
</dbReference>
<dbReference type="InterPro" id="IPR012934">
    <property type="entry name" value="Znf_AD"/>
</dbReference>
<dbReference type="EMBL" id="OU963900">
    <property type="protein sequence ID" value="CAH0407070.1"/>
    <property type="molecule type" value="Genomic_DNA"/>
</dbReference>
<keyword evidence="2" id="KW-0479">Metal-binding</keyword>
<feature type="domain" description="C2H2-type" evidence="7">
    <location>
        <begin position="329"/>
        <end position="349"/>
    </location>
</feature>
<organism evidence="8 9">
    <name type="scientific">Chilo suppressalis</name>
    <name type="common">Asiatic rice borer moth</name>
    <dbReference type="NCBI Taxonomy" id="168631"/>
    <lineage>
        <taxon>Eukaryota</taxon>
        <taxon>Metazoa</taxon>
        <taxon>Ecdysozoa</taxon>
        <taxon>Arthropoda</taxon>
        <taxon>Hexapoda</taxon>
        <taxon>Insecta</taxon>
        <taxon>Pterygota</taxon>
        <taxon>Neoptera</taxon>
        <taxon>Endopterygota</taxon>
        <taxon>Lepidoptera</taxon>
        <taxon>Glossata</taxon>
        <taxon>Ditrysia</taxon>
        <taxon>Pyraloidea</taxon>
        <taxon>Crambidae</taxon>
        <taxon>Crambinae</taxon>
        <taxon>Chilo</taxon>
    </lineage>
</organism>
<dbReference type="Pfam" id="PF13894">
    <property type="entry name" value="zf-C2H2_4"/>
    <property type="match status" value="1"/>
</dbReference>
<evidence type="ECO:0000256" key="4">
    <source>
        <dbReference type="ARBA" id="ARBA00022771"/>
    </source>
</evidence>
<accession>A0ABN8BI94</accession>
<keyword evidence="3" id="KW-0677">Repeat</keyword>
<dbReference type="InterPro" id="IPR013087">
    <property type="entry name" value="Znf_C2H2_type"/>
</dbReference>
<feature type="domain" description="C2H2-type" evidence="7">
    <location>
        <begin position="469"/>
        <end position="489"/>
    </location>
</feature>
<feature type="domain" description="C2H2-type" evidence="7">
    <location>
        <begin position="357"/>
        <end position="378"/>
    </location>
</feature>
<feature type="domain" description="C2H2-type" evidence="7">
    <location>
        <begin position="214"/>
        <end position="234"/>
    </location>
</feature>
<name>A0ABN8BI94_CHISP</name>
<protein>
    <recommendedName>
        <fullName evidence="7">C2H2-type domain-containing protein</fullName>
    </recommendedName>
</protein>
<feature type="domain" description="C2H2-type" evidence="7">
    <location>
        <begin position="441"/>
        <end position="461"/>
    </location>
</feature>
<keyword evidence="5" id="KW-0862">Zinc</keyword>
<dbReference type="Pfam" id="PF00096">
    <property type="entry name" value="zf-C2H2"/>
    <property type="match status" value="3"/>
</dbReference>
<dbReference type="Proteomes" id="UP001153292">
    <property type="component" value="Chromosome 7"/>
</dbReference>
<evidence type="ECO:0000256" key="1">
    <source>
        <dbReference type="ARBA" id="ARBA00004123"/>
    </source>
</evidence>
<feature type="domain" description="C2H2-type" evidence="7">
    <location>
        <begin position="302"/>
        <end position="322"/>
    </location>
</feature>
<dbReference type="Pfam" id="PF07776">
    <property type="entry name" value="zf-AD"/>
    <property type="match status" value="1"/>
</dbReference>
<dbReference type="SUPFAM" id="SSF57667">
    <property type="entry name" value="beta-beta-alpha zinc fingers"/>
    <property type="match status" value="6"/>
</dbReference>
<dbReference type="SMART" id="SM00868">
    <property type="entry name" value="zf-AD"/>
    <property type="match status" value="1"/>
</dbReference>
<dbReference type="PANTHER" id="PTHR23226">
    <property type="entry name" value="ZINC FINGER AND SCAN DOMAIN-CONTAINING"/>
    <property type="match status" value="1"/>
</dbReference>
<dbReference type="SMART" id="SM00355">
    <property type="entry name" value="ZnF_C2H2"/>
    <property type="match status" value="11"/>
</dbReference>
<comment type="subcellular location">
    <subcellularLocation>
        <location evidence="1">Nucleus</location>
    </subcellularLocation>
</comment>
<evidence type="ECO:0000313" key="8">
    <source>
        <dbReference type="EMBL" id="CAH0407070.1"/>
    </source>
</evidence>
<feature type="domain" description="C2H2-type" evidence="7">
    <location>
        <begin position="273"/>
        <end position="294"/>
    </location>
</feature>
<dbReference type="PROSITE" id="PS00028">
    <property type="entry name" value="ZINC_FINGER_C2H2_1"/>
    <property type="match status" value="7"/>
</dbReference>
<evidence type="ECO:0000259" key="7">
    <source>
        <dbReference type="PROSITE" id="PS00028"/>
    </source>
</evidence>